<gene>
    <name evidence="1" type="ORF">EAH77_04735</name>
</gene>
<organism evidence="1 2">
    <name type="scientific">Ewingella americana</name>
    <dbReference type="NCBI Taxonomy" id="41202"/>
    <lineage>
        <taxon>Bacteria</taxon>
        <taxon>Pseudomonadati</taxon>
        <taxon>Pseudomonadota</taxon>
        <taxon>Gammaproteobacteria</taxon>
        <taxon>Enterobacterales</taxon>
        <taxon>Yersiniaceae</taxon>
        <taxon>Ewingella</taxon>
    </lineage>
</organism>
<keyword evidence="2" id="KW-1185">Reference proteome</keyword>
<dbReference type="RefSeq" id="WP_140470647.1">
    <property type="nucleotide sequence ID" value="NZ_RCZD01000002.1"/>
</dbReference>
<reference evidence="1 2" key="1">
    <citation type="journal article" date="2019" name="Environ. Microbiol.">
        <title>Species interactions and distinct microbial communities in high Arctic permafrost affected cryosols are associated with the CH4 and CO2 gas fluxes.</title>
        <authorList>
            <person name="Altshuler I."/>
            <person name="Hamel J."/>
            <person name="Turney S."/>
            <person name="Magnuson E."/>
            <person name="Levesque R."/>
            <person name="Greer C."/>
            <person name="Whyte L.G."/>
        </authorList>
    </citation>
    <scope>NUCLEOTIDE SEQUENCE [LARGE SCALE GENOMIC DNA]</scope>
    <source>
        <strain evidence="1 2">E4</strain>
    </source>
</reference>
<name>A0A502GQF3_9GAMM</name>
<proteinExistence type="predicted"/>
<accession>A0A502GQF3</accession>
<dbReference type="Proteomes" id="UP000317663">
    <property type="component" value="Unassembled WGS sequence"/>
</dbReference>
<evidence type="ECO:0000313" key="2">
    <source>
        <dbReference type="Proteomes" id="UP000317663"/>
    </source>
</evidence>
<dbReference type="EMBL" id="RCZD01000002">
    <property type="protein sequence ID" value="TPG64131.1"/>
    <property type="molecule type" value="Genomic_DNA"/>
</dbReference>
<comment type="caution">
    <text evidence="1">The sequence shown here is derived from an EMBL/GenBank/DDBJ whole genome shotgun (WGS) entry which is preliminary data.</text>
</comment>
<dbReference type="InterPro" id="IPR046066">
    <property type="entry name" value="DUF6024"/>
</dbReference>
<dbReference type="SUPFAM" id="SSF53383">
    <property type="entry name" value="PLP-dependent transferases"/>
    <property type="match status" value="1"/>
</dbReference>
<protein>
    <submittedName>
        <fullName evidence="1">Uncharacterized protein</fullName>
    </submittedName>
</protein>
<dbReference type="Pfam" id="PF19488">
    <property type="entry name" value="DUF6024"/>
    <property type="match status" value="1"/>
</dbReference>
<sequence>MDPSSLAPALQQQHGDHYYREVNRLREVLRDKLTTVYRLENYDIFLVQSVCVGLAMLSHLLHKHQLTLQLGQHRHYQPIELLFSNQRLSDASAQNSGINIVTHVNPYTGVISDLGNTEGKAVVDASHSFATGLHDELIGNSSIFLAPLHKHASVAVGLSIIAVRPEHYSCLFRSELRLFEGSTVSQRPLQEAIDVMDDPAWQPYNVASIEKIDLPLTNGLRLTSVSASGLPFACFPVATLSEEQLRKIKQMDGSYFEHSQTLRISRWTRGNRSQHTDHTGSVIDDLARLWSQK</sequence>
<dbReference type="InterPro" id="IPR015424">
    <property type="entry name" value="PyrdxlP-dep_Trfase"/>
</dbReference>
<dbReference type="AlphaFoldDB" id="A0A502GQF3"/>
<evidence type="ECO:0000313" key="1">
    <source>
        <dbReference type="EMBL" id="TPG64131.1"/>
    </source>
</evidence>
<dbReference type="OrthoDB" id="5822449at2"/>